<evidence type="ECO:0000256" key="9">
    <source>
        <dbReference type="RuleBase" id="RU363100"/>
    </source>
</evidence>
<gene>
    <name evidence="11" type="primary">LOC111102942</name>
</gene>
<evidence type="ECO:0000256" key="1">
    <source>
        <dbReference type="ARBA" id="ARBA00004448"/>
    </source>
</evidence>
<proteinExistence type="inferred from homology"/>
<keyword evidence="3 9" id="KW-0813">Transport</keyword>
<accession>A0A8B8AK92</accession>
<dbReference type="Proteomes" id="UP000694844">
    <property type="component" value="Chromosome 7"/>
</dbReference>
<evidence type="ECO:0000256" key="5">
    <source>
        <dbReference type="ARBA" id="ARBA00022792"/>
    </source>
</evidence>
<keyword evidence="11" id="KW-0670">Pyruvate</keyword>
<name>A0A8B8AK92_CRAVI</name>
<comment type="similarity">
    <text evidence="2 9">Belongs to the mitochondrial pyruvate carrier (MPC) (TC 2.A.105) family.</text>
</comment>
<comment type="function">
    <text evidence="9">Mediates the uptake of pyruvate into mitochondria.</text>
</comment>
<evidence type="ECO:0000256" key="3">
    <source>
        <dbReference type="ARBA" id="ARBA00022448"/>
    </source>
</evidence>
<protein>
    <recommendedName>
        <fullName evidence="9">Mitochondrial pyruvate carrier</fullName>
    </recommendedName>
</protein>
<evidence type="ECO:0000313" key="10">
    <source>
        <dbReference type="Proteomes" id="UP000694844"/>
    </source>
</evidence>
<evidence type="ECO:0000256" key="8">
    <source>
        <dbReference type="ARBA" id="ARBA00023136"/>
    </source>
</evidence>
<keyword evidence="10" id="KW-1185">Reference proteome</keyword>
<keyword evidence="6" id="KW-1133">Transmembrane helix</keyword>
<dbReference type="InterPro" id="IPR005336">
    <property type="entry name" value="MPC"/>
</dbReference>
<dbReference type="AlphaFoldDB" id="A0A8B8AK92"/>
<dbReference type="OrthoDB" id="869189at2759"/>
<evidence type="ECO:0000313" key="11">
    <source>
        <dbReference type="RefSeq" id="XP_022291606.1"/>
    </source>
</evidence>
<dbReference type="RefSeq" id="XP_022291606.1">
    <property type="nucleotide sequence ID" value="XM_022435898.1"/>
</dbReference>
<keyword evidence="7 9" id="KW-0496">Mitochondrion</keyword>
<reference evidence="11" key="1">
    <citation type="submission" date="2025-08" db="UniProtKB">
        <authorList>
            <consortium name="RefSeq"/>
        </authorList>
    </citation>
    <scope>IDENTIFICATION</scope>
    <source>
        <tissue evidence="11">Whole sample</tissue>
    </source>
</reference>
<evidence type="ECO:0000256" key="7">
    <source>
        <dbReference type="ARBA" id="ARBA00023128"/>
    </source>
</evidence>
<dbReference type="Pfam" id="PF03650">
    <property type="entry name" value="MPC"/>
    <property type="match status" value="1"/>
</dbReference>
<organism evidence="10 11">
    <name type="scientific">Crassostrea virginica</name>
    <name type="common">Eastern oyster</name>
    <dbReference type="NCBI Taxonomy" id="6565"/>
    <lineage>
        <taxon>Eukaryota</taxon>
        <taxon>Metazoa</taxon>
        <taxon>Spiralia</taxon>
        <taxon>Lophotrochozoa</taxon>
        <taxon>Mollusca</taxon>
        <taxon>Bivalvia</taxon>
        <taxon>Autobranchia</taxon>
        <taxon>Pteriomorphia</taxon>
        <taxon>Ostreida</taxon>
        <taxon>Ostreoidea</taxon>
        <taxon>Ostreidae</taxon>
        <taxon>Crassostrea</taxon>
    </lineage>
</organism>
<dbReference type="KEGG" id="cvn:111102942"/>
<evidence type="ECO:0000256" key="2">
    <source>
        <dbReference type="ARBA" id="ARBA00006416"/>
    </source>
</evidence>
<dbReference type="GO" id="GO:0005743">
    <property type="term" value="C:mitochondrial inner membrane"/>
    <property type="evidence" value="ECO:0007669"/>
    <property type="project" value="UniProtKB-SubCell"/>
</dbReference>
<keyword evidence="5 9" id="KW-0999">Mitochondrion inner membrane</keyword>
<comment type="subcellular location">
    <subcellularLocation>
        <location evidence="1 9">Mitochondrion inner membrane</location>
        <topology evidence="1 9">Multi-pass membrane protein</topology>
    </subcellularLocation>
</comment>
<dbReference type="GO" id="GO:0006850">
    <property type="term" value="P:pyruvate import into mitochondria"/>
    <property type="evidence" value="ECO:0007669"/>
    <property type="project" value="InterPro"/>
</dbReference>
<dbReference type="GeneID" id="111102942"/>
<keyword evidence="8" id="KW-0472">Membrane</keyword>
<sequence>MSSRLYQFLIKTGDRYVPSKLRPLWNHEAGPKTIFFWAPLVKWVLVGAGIGDLTRSAENISLFQSASMLSGFIWTRWSFIIQPKNLNLALINFLVGVNGTVQCARVIRYRKSVGKQISFWE</sequence>
<evidence type="ECO:0000256" key="6">
    <source>
        <dbReference type="ARBA" id="ARBA00022989"/>
    </source>
</evidence>
<keyword evidence="4" id="KW-0812">Transmembrane</keyword>
<evidence type="ECO:0000256" key="4">
    <source>
        <dbReference type="ARBA" id="ARBA00022692"/>
    </source>
</evidence>